<dbReference type="AlphaFoldDB" id="A6TUI3"/>
<dbReference type="HOGENOM" id="CLU_1871047_0_0_9"/>
<sequence>MESISSRNIEEYIEYSQNDRIAGTGYQSFLKCLAKTIEKELPVELRDNSNGEIIKVNIKEFVVDYQTEQEGNMDNLTLEFVVVGEENQQTLAFVNTGKFKVKEDAKSGPRSFYRYEVDADNDKGYRFTFNRRITKD</sequence>
<dbReference type="Proteomes" id="UP000001572">
    <property type="component" value="Chromosome"/>
</dbReference>
<dbReference type="RefSeq" id="WP_012064811.1">
    <property type="nucleotide sequence ID" value="NC_009633.1"/>
</dbReference>
<evidence type="ECO:0000313" key="2">
    <source>
        <dbReference type="Proteomes" id="UP000001572"/>
    </source>
</evidence>
<name>A6TUI3_ALKMQ</name>
<dbReference type="OrthoDB" id="1954434at2"/>
<accession>A6TUI3</accession>
<dbReference type="EMBL" id="CP000724">
    <property type="protein sequence ID" value="ABR49851.1"/>
    <property type="molecule type" value="Genomic_DNA"/>
</dbReference>
<reference evidence="2" key="1">
    <citation type="journal article" date="2016" name="Genome Announc.">
        <title>Complete genome sequence of Alkaliphilus metalliredigens strain QYMF, an alkaliphilic and metal-reducing bacterium isolated from borax-contaminated leachate ponds.</title>
        <authorList>
            <person name="Hwang C."/>
            <person name="Copeland A."/>
            <person name="Lucas S."/>
            <person name="Lapidus A."/>
            <person name="Barry K."/>
            <person name="Detter J.C."/>
            <person name="Glavina Del Rio T."/>
            <person name="Hammon N."/>
            <person name="Israni S."/>
            <person name="Dalin E."/>
            <person name="Tice H."/>
            <person name="Pitluck S."/>
            <person name="Chertkov O."/>
            <person name="Brettin T."/>
            <person name="Bruce D."/>
            <person name="Han C."/>
            <person name="Schmutz J."/>
            <person name="Larimer F."/>
            <person name="Land M.L."/>
            <person name="Hauser L."/>
            <person name="Kyrpides N."/>
            <person name="Mikhailova N."/>
            <person name="Ye Q."/>
            <person name="Zhou J."/>
            <person name="Richardson P."/>
            <person name="Fields M.W."/>
        </authorList>
    </citation>
    <scope>NUCLEOTIDE SEQUENCE [LARGE SCALE GENOMIC DNA]</scope>
    <source>
        <strain evidence="2">QYMF</strain>
    </source>
</reference>
<protein>
    <submittedName>
        <fullName evidence="1">Uncharacterized protein</fullName>
    </submittedName>
</protein>
<evidence type="ECO:0000313" key="1">
    <source>
        <dbReference type="EMBL" id="ABR49851.1"/>
    </source>
</evidence>
<proteinExistence type="predicted"/>
<dbReference type="KEGG" id="amt:Amet_3732"/>
<gene>
    <name evidence="1" type="ordered locus">Amet_3732</name>
</gene>
<organism evidence="1 2">
    <name type="scientific">Alkaliphilus metalliredigens (strain QYMF)</name>
    <dbReference type="NCBI Taxonomy" id="293826"/>
    <lineage>
        <taxon>Bacteria</taxon>
        <taxon>Bacillati</taxon>
        <taxon>Bacillota</taxon>
        <taxon>Clostridia</taxon>
        <taxon>Peptostreptococcales</taxon>
        <taxon>Natronincolaceae</taxon>
        <taxon>Alkaliphilus</taxon>
    </lineage>
</organism>
<keyword evidence="2" id="KW-1185">Reference proteome</keyword>